<name>A0A135UM02_9PEZI</name>
<proteinExistence type="predicted"/>
<dbReference type="EMBL" id="JEMN01000404">
    <property type="protein sequence ID" value="KXH61430.1"/>
    <property type="molecule type" value="Genomic_DNA"/>
</dbReference>
<evidence type="ECO:0000313" key="1">
    <source>
        <dbReference type="EMBL" id="KXH61430.1"/>
    </source>
</evidence>
<dbReference type="Proteomes" id="UP000070054">
    <property type="component" value="Unassembled WGS sequence"/>
</dbReference>
<feature type="non-terminal residue" evidence="1">
    <location>
        <position position="88"/>
    </location>
</feature>
<accession>A0A135UM02</accession>
<evidence type="ECO:0000313" key="2">
    <source>
        <dbReference type="Proteomes" id="UP000070054"/>
    </source>
</evidence>
<comment type="caution">
    <text evidence="1">The sequence shown here is derived from an EMBL/GenBank/DDBJ whole genome shotgun (WGS) entry which is preliminary data.</text>
</comment>
<gene>
    <name evidence="1" type="ORF">CNYM01_14373</name>
</gene>
<keyword evidence="2" id="KW-1185">Reference proteome</keyword>
<organism evidence="1 2">
    <name type="scientific">Colletotrichum nymphaeae SA-01</name>
    <dbReference type="NCBI Taxonomy" id="1460502"/>
    <lineage>
        <taxon>Eukaryota</taxon>
        <taxon>Fungi</taxon>
        <taxon>Dikarya</taxon>
        <taxon>Ascomycota</taxon>
        <taxon>Pezizomycotina</taxon>
        <taxon>Sordariomycetes</taxon>
        <taxon>Hypocreomycetidae</taxon>
        <taxon>Glomerellales</taxon>
        <taxon>Glomerellaceae</taxon>
        <taxon>Colletotrichum</taxon>
        <taxon>Colletotrichum acutatum species complex</taxon>
    </lineage>
</organism>
<reference evidence="1 2" key="1">
    <citation type="submission" date="2014-02" db="EMBL/GenBank/DDBJ databases">
        <title>The genome sequence of Colletotrichum nymphaeae SA-01.</title>
        <authorList>
            <person name="Baroncelli R."/>
            <person name="Thon M.R."/>
        </authorList>
    </citation>
    <scope>NUCLEOTIDE SEQUENCE [LARGE SCALE GENOMIC DNA]</scope>
    <source>
        <strain evidence="1 2">SA-01</strain>
    </source>
</reference>
<sequence length="88" mass="9575">MYPGLTLFTVIPYRAHSAARLLFSCSSAPLLVLYPACGCGKFTLCAEMLAVNTIRPPRFCFTNSRAAACAQMKAPVVLMSRVLRNCEA</sequence>
<protein>
    <submittedName>
        <fullName evidence="1">Uncharacterized protein</fullName>
    </submittedName>
</protein>
<dbReference type="AlphaFoldDB" id="A0A135UM02"/>